<name>A0A9X1SG68_9BACT</name>
<protein>
    <submittedName>
        <fullName evidence="5">ATP-binding cassette domain-containing protein</fullName>
    </submittedName>
</protein>
<keyword evidence="1" id="KW-0813">Transport</keyword>
<evidence type="ECO:0000256" key="1">
    <source>
        <dbReference type="ARBA" id="ARBA00022448"/>
    </source>
</evidence>
<dbReference type="InterPro" id="IPR003439">
    <property type="entry name" value="ABC_transporter-like_ATP-bd"/>
</dbReference>
<dbReference type="PROSITE" id="PS50893">
    <property type="entry name" value="ABC_TRANSPORTER_2"/>
    <property type="match status" value="1"/>
</dbReference>
<dbReference type="GO" id="GO:0016887">
    <property type="term" value="F:ATP hydrolysis activity"/>
    <property type="evidence" value="ECO:0007669"/>
    <property type="project" value="InterPro"/>
</dbReference>
<dbReference type="EMBL" id="JAJKFT010000004">
    <property type="protein sequence ID" value="MCC9628361.1"/>
    <property type="molecule type" value="Genomic_DNA"/>
</dbReference>
<dbReference type="RefSeq" id="WP_230217561.1">
    <property type="nucleotide sequence ID" value="NZ_JAJKFT010000004.1"/>
</dbReference>
<dbReference type="SUPFAM" id="SSF52540">
    <property type="entry name" value="P-loop containing nucleoside triphosphate hydrolases"/>
    <property type="match status" value="1"/>
</dbReference>
<dbReference type="Gene3D" id="3.40.50.300">
    <property type="entry name" value="P-loop containing nucleotide triphosphate hydrolases"/>
    <property type="match status" value="1"/>
</dbReference>
<evidence type="ECO:0000256" key="3">
    <source>
        <dbReference type="ARBA" id="ARBA00022840"/>
    </source>
</evidence>
<dbReference type="GO" id="GO:0005524">
    <property type="term" value="F:ATP binding"/>
    <property type="evidence" value="ECO:0007669"/>
    <property type="project" value="UniProtKB-KW"/>
</dbReference>
<keyword evidence="6" id="KW-1185">Reference proteome</keyword>
<keyword evidence="3 5" id="KW-0067">ATP-binding</keyword>
<organism evidence="5 6">
    <name type="scientific">Blastopirellula sediminis</name>
    <dbReference type="NCBI Taxonomy" id="2894196"/>
    <lineage>
        <taxon>Bacteria</taxon>
        <taxon>Pseudomonadati</taxon>
        <taxon>Planctomycetota</taxon>
        <taxon>Planctomycetia</taxon>
        <taxon>Pirellulales</taxon>
        <taxon>Pirellulaceae</taxon>
        <taxon>Blastopirellula</taxon>
    </lineage>
</organism>
<evidence type="ECO:0000256" key="2">
    <source>
        <dbReference type="ARBA" id="ARBA00022741"/>
    </source>
</evidence>
<comment type="caution">
    <text evidence="5">The sequence shown here is derived from an EMBL/GenBank/DDBJ whole genome shotgun (WGS) entry which is preliminary data.</text>
</comment>
<evidence type="ECO:0000313" key="5">
    <source>
        <dbReference type="EMBL" id="MCC9628361.1"/>
    </source>
</evidence>
<evidence type="ECO:0000313" key="6">
    <source>
        <dbReference type="Proteomes" id="UP001139103"/>
    </source>
</evidence>
<reference evidence="5" key="1">
    <citation type="submission" date="2021-11" db="EMBL/GenBank/DDBJ databases">
        <title>Genome sequence.</title>
        <authorList>
            <person name="Sun Q."/>
        </authorList>
    </citation>
    <scope>NUCLEOTIDE SEQUENCE</scope>
    <source>
        <strain evidence="5">JC732</strain>
    </source>
</reference>
<feature type="domain" description="ABC transporter" evidence="4">
    <location>
        <begin position="4"/>
        <end position="255"/>
    </location>
</feature>
<dbReference type="Pfam" id="PF00005">
    <property type="entry name" value="ABC_tran"/>
    <property type="match status" value="1"/>
</dbReference>
<keyword evidence="2" id="KW-0547">Nucleotide-binding</keyword>
<sequence>MTVLDIVDVSHAYGPKKVLNHVNLRVGAGQIMALIGPSGCGKSTLLRAILGTHPPTSGQVLVGESEVTSPNRDVGIVYQHYSLYDFLTARENVAFGLKLDQTSTPFRVFNYFAWRQLRKLHLEQADDFLEKVGLSAARDLYPNQMSGGMRQRVAIAQALIMQPKILLLDEPFGALDEAMREELQLMLLHLYAENVRARGEGLVPPHTIVMVTHELNEALFVSDRVVGLSQFHEDGANGATVVYDRPAPIFKPDEPKDISRFVEQKEELIRCIFSPKFQRDHRKFITFWDELEKQQNAQTASSS</sequence>
<proteinExistence type="predicted"/>
<dbReference type="InterPro" id="IPR027417">
    <property type="entry name" value="P-loop_NTPase"/>
</dbReference>
<gene>
    <name evidence="5" type="ORF">LOC68_08140</name>
</gene>
<dbReference type="PANTHER" id="PTHR42781">
    <property type="entry name" value="SPERMIDINE/PUTRESCINE IMPORT ATP-BINDING PROTEIN POTA"/>
    <property type="match status" value="1"/>
</dbReference>
<dbReference type="InterPro" id="IPR017871">
    <property type="entry name" value="ABC_transporter-like_CS"/>
</dbReference>
<dbReference type="InterPro" id="IPR003593">
    <property type="entry name" value="AAA+_ATPase"/>
</dbReference>
<dbReference type="InterPro" id="IPR050093">
    <property type="entry name" value="ABC_SmlMolc_Importer"/>
</dbReference>
<dbReference type="AlphaFoldDB" id="A0A9X1SG68"/>
<dbReference type="PROSITE" id="PS00211">
    <property type="entry name" value="ABC_TRANSPORTER_1"/>
    <property type="match status" value="1"/>
</dbReference>
<dbReference type="SMART" id="SM00382">
    <property type="entry name" value="AAA"/>
    <property type="match status" value="1"/>
</dbReference>
<dbReference type="Proteomes" id="UP001139103">
    <property type="component" value="Unassembled WGS sequence"/>
</dbReference>
<accession>A0A9X1SG68</accession>
<dbReference type="PANTHER" id="PTHR42781:SF8">
    <property type="entry name" value="BICARBONATE TRANSPORT ATP-BINDING PROTEIN CMPC"/>
    <property type="match status" value="1"/>
</dbReference>
<evidence type="ECO:0000259" key="4">
    <source>
        <dbReference type="PROSITE" id="PS50893"/>
    </source>
</evidence>